<comment type="caution">
    <text evidence="4">The sequence shown here is derived from an EMBL/GenBank/DDBJ whole genome shotgun (WGS) entry which is preliminary data.</text>
</comment>
<organism evidence="4 5">
    <name type="scientific">Microcoleus asticus IPMA8</name>
    <dbReference type="NCBI Taxonomy" id="2563858"/>
    <lineage>
        <taxon>Bacteria</taxon>
        <taxon>Bacillati</taxon>
        <taxon>Cyanobacteriota</taxon>
        <taxon>Cyanophyceae</taxon>
        <taxon>Oscillatoriophycideae</taxon>
        <taxon>Oscillatoriales</taxon>
        <taxon>Microcoleaceae</taxon>
        <taxon>Microcoleus</taxon>
        <taxon>Microcoleus asticus</taxon>
    </lineage>
</organism>
<protein>
    <submittedName>
        <fullName evidence="4">Acyl carrier protein phosphodiesterase</fullName>
        <ecNumber evidence="4">3.1.4.14</ecNumber>
    </submittedName>
</protein>
<keyword evidence="2 4" id="KW-0378">Hydrolase</keyword>
<reference evidence="4 5" key="1">
    <citation type="journal article" date="2020" name="Sci. Rep.">
        <title>A novel cyanobacterial geosmin producer, revising GeoA distribution and dispersion patterns in Bacteria.</title>
        <authorList>
            <person name="Churro C."/>
            <person name="Semedo-Aguiar A.P."/>
            <person name="Silva A.D."/>
            <person name="Pereira-Leal J.B."/>
            <person name="Leite R.B."/>
        </authorList>
    </citation>
    <scope>NUCLEOTIDE SEQUENCE [LARGE SCALE GENOMIC DNA]</scope>
    <source>
        <strain evidence="4 5">IPMA8</strain>
    </source>
</reference>
<evidence type="ECO:0000256" key="2">
    <source>
        <dbReference type="ARBA" id="ARBA00022801"/>
    </source>
</evidence>
<evidence type="ECO:0000313" key="5">
    <source>
        <dbReference type="Proteomes" id="UP000702425"/>
    </source>
</evidence>
<evidence type="ECO:0000256" key="3">
    <source>
        <dbReference type="ARBA" id="ARBA00023098"/>
    </source>
</evidence>
<evidence type="ECO:0000256" key="1">
    <source>
        <dbReference type="ARBA" id="ARBA00022516"/>
    </source>
</evidence>
<dbReference type="InterPro" id="IPR007431">
    <property type="entry name" value="ACP_PD"/>
</dbReference>
<gene>
    <name evidence="4" type="primary">acpH</name>
    <name evidence="4" type="ORF">E5S67_03866</name>
</gene>
<sequence>MHPTVSPYVILDIFTVAMNYLAHLFLSKGTPESLIGNLLGDFVKGTAVNLYPEEIRKGIDLHRKVDSYTDSHAIVRSSKSLVCADRRRFAGVLIDVFYDHFLAKNWLEYSEIPLPDFSRHVYKVLQDNRDILPESLQRLLPTIIARDLLSSYQEIAEIGITLTRMSARIKRTNNLASGIEDLTANYQRLESDFRDFFPDLIKYATVDKY</sequence>
<keyword evidence="5" id="KW-1185">Reference proteome</keyword>
<dbReference type="EMBL" id="SRRZ01000074">
    <property type="protein sequence ID" value="NQE36103.1"/>
    <property type="molecule type" value="Genomic_DNA"/>
</dbReference>
<keyword evidence="3" id="KW-0443">Lipid metabolism</keyword>
<name>A0ABX2D2L6_9CYAN</name>
<dbReference type="PANTHER" id="PTHR38764">
    <property type="entry name" value="ACYL CARRIER PROTEIN PHOSPHODIESTERASE"/>
    <property type="match status" value="1"/>
</dbReference>
<dbReference type="PANTHER" id="PTHR38764:SF1">
    <property type="entry name" value="ACYL CARRIER PROTEIN PHOSPHODIESTERASE"/>
    <property type="match status" value="1"/>
</dbReference>
<evidence type="ECO:0000313" key="4">
    <source>
        <dbReference type="EMBL" id="NQE36103.1"/>
    </source>
</evidence>
<dbReference type="RefSeq" id="WP_339382923.1">
    <property type="nucleotide sequence ID" value="NZ_CAWPPK010000290.1"/>
</dbReference>
<dbReference type="Proteomes" id="UP000702425">
    <property type="component" value="Unassembled WGS sequence"/>
</dbReference>
<accession>A0ABX2D2L6</accession>
<dbReference type="PIRSF" id="PIRSF011489">
    <property type="entry name" value="DUF479"/>
    <property type="match status" value="1"/>
</dbReference>
<dbReference type="Pfam" id="PF04336">
    <property type="entry name" value="ACP_PD"/>
    <property type="match status" value="1"/>
</dbReference>
<keyword evidence="1" id="KW-0444">Lipid biosynthesis</keyword>
<dbReference type="EC" id="3.1.4.14" evidence="4"/>
<proteinExistence type="predicted"/>
<dbReference type="GO" id="GO:0008770">
    <property type="term" value="F:[acyl-carrier-protein] phosphodiesterase activity"/>
    <property type="evidence" value="ECO:0007669"/>
    <property type="project" value="UniProtKB-EC"/>
</dbReference>